<feature type="signal peptide" evidence="3">
    <location>
        <begin position="1"/>
        <end position="15"/>
    </location>
</feature>
<dbReference type="PANTHER" id="PTHR47706:SF6">
    <property type="entry name" value="NMRA-LIKE FAMILY PROTEIN (AFU_ORTHOLOGUE AFUA_6G00280)"/>
    <property type="match status" value="1"/>
</dbReference>
<dbReference type="AlphaFoldDB" id="A0A0D7AT07"/>
<dbReference type="GO" id="GO:0016491">
    <property type="term" value="F:oxidoreductase activity"/>
    <property type="evidence" value="ECO:0007669"/>
    <property type="project" value="UniProtKB-KW"/>
</dbReference>
<dbReference type="EMBL" id="KN880970">
    <property type="protein sequence ID" value="KIY61342.1"/>
    <property type="molecule type" value="Genomic_DNA"/>
</dbReference>
<feature type="chain" id="PRO_5012520130" evidence="3">
    <location>
        <begin position="16"/>
        <end position="301"/>
    </location>
</feature>
<dbReference type="OrthoDB" id="5283654at2759"/>
<dbReference type="Gene3D" id="3.40.50.720">
    <property type="entry name" value="NAD(P)-binding Rossmann-like Domain"/>
    <property type="match status" value="1"/>
</dbReference>
<dbReference type="InterPro" id="IPR051609">
    <property type="entry name" value="NmrA/Isoflavone_reductase-like"/>
</dbReference>
<keyword evidence="1" id="KW-0521">NADP</keyword>
<keyword evidence="2" id="KW-0560">Oxidoreductase</keyword>
<gene>
    <name evidence="5" type="ORF">CYLTODRAFT_427581</name>
</gene>
<protein>
    <submittedName>
        <fullName evidence="5">Saccharopine dehydrogenase-like oxidoreductase</fullName>
    </submittedName>
</protein>
<dbReference type="PANTHER" id="PTHR47706">
    <property type="entry name" value="NMRA-LIKE FAMILY PROTEIN"/>
    <property type="match status" value="1"/>
</dbReference>
<accession>A0A0D7AT07</accession>
<evidence type="ECO:0000256" key="3">
    <source>
        <dbReference type="SAM" id="SignalP"/>
    </source>
</evidence>
<reference evidence="5 6" key="1">
    <citation type="journal article" date="2015" name="Fungal Genet. Biol.">
        <title>Evolution of novel wood decay mechanisms in Agaricales revealed by the genome sequences of Fistulina hepatica and Cylindrobasidium torrendii.</title>
        <authorList>
            <person name="Floudas D."/>
            <person name="Held B.W."/>
            <person name="Riley R."/>
            <person name="Nagy L.G."/>
            <person name="Koehler G."/>
            <person name="Ransdell A.S."/>
            <person name="Younus H."/>
            <person name="Chow J."/>
            <person name="Chiniquy J."/>
            <person name="Lipzen A."/>
            <person name="Tritt A."/>
            <person name="Sun H."/>
            <person name="Haridas S."/>
            <person name="LaButti K."/>
            <person name="Ohm R.A."/>
            <person name="Kues U."/>
            <person name="Blanchette R.A."/>
            <person name="Grigoriev I.V."/>
            <person name="Minto R.E."/>
            <person name="Hibbett D.S."/>
        </authorList>
    </citation>
    <scope>NUCLEOTIDE SEQUENCE [LARGE SCALE GENOMIC DNA]</scope>
    <source>
        <strain evidence="5 6">FP15055 ss-10</strain>
    </source>
</reference>
<sequence>MHSILVLGLGELGSAILNALLAHTHRDTQVTITVLLRVPSDPAKQNVVASLIARGVAVIHGDILASSEADLSELFKPFHTVIGCTGMTYPAGTQVKLSRAVLSAGVQRYFPWQFGVDYDTIGPNSSQDLFSEQLEVRALLRGQSKTRWAIVSVGMFTSFLFEPSFGVVSEDRKVVHALGSWENRVTVTIPEDIGRVVAELVWQDRDAEGVVFVAGDTVSYKDVADIMKRIMGQDVRTEEWSIDFLKEELAKDPANGLKKYRVAFAEAMGVAWKKEGTYNERHGLRLETADEYARKLFGRQL</sequence>
<dbReference type="Proteomes" id="UP000054007">
    <property type="component" value="Unassembled WGS sequence"/>
</dbReference>
<organism evidence="5 6">
    <name type="scientific">Cylindrobasidium torrendii FP15055 ss-10</name>
    <dbReference type="NCBI Taxonomy" id="1314674"/>
    <lineage>
        <taxon>Eukaryota</taxon>
        <taxon>Fungi</taxon>
        <taxon>Dikarya</taxon>
        <taxon>Basidiomycota</taxon>
        <taxon>Agaricomycotina</taxon>
        <taxon>Agaricomycetes</taxon>
        <taxon>Agaricomycetidae</taxon>
        <taxon>Agaricales</taxon>
        <taxon>Marasmiineae</taxon>
        <taxon>Physalacriaceae</taxon>
        <taxon>Cylindrobasidium</taxon>
    </lineage>
</organism>
<evidence type="ECO:0000313" key="6">
    <source>
        <dbReference type="Proteomes" id="UP000054007"/>
    </source>
</evidence>
<keyword evidence="6" id="KW-1185">Reference proteome</keyword>
<evidence type="ECO:0000256" key="2">
    <source>
        <dbReference type="ARBA" id="ARBA00023002"/>
    </source>
</evidence>
<proteinExistence type="predicted"/>
<dbReference type="Pfam" id="PF05368">
    <property type="entry name" value="NmrA"/>
    <property type="match status" value="1"/>
</dbReference>
<feature type="domain" description="NmrA-like" evidence="4">
    <location>
        <begin position="4"/>
        <end position="249"/>
    </location>
</feature>
<dbReference type="Gene3D" id="3.90.25.10">
    <property type="entry name" value="UDP-galactose 4-epimerase, domain 1"/>
    <property type="match status" value="1"/>
</dbReference>
<dbReference type="InterPro" id="IPR045312">
    <property type="entry name" value="PCBER-like"/>
</dbReference>
<dbReference type="CDD" id="cd05259">
    <property type="entry name" value="PCBER_SDR_a"/>
    <property type="match status" value="1"/>
</dbReference>
<dbReference type="STRING" id="1314674.A0A0D7AT07"/>
<name>A0A0D7AT07_9AGAR</name>
<dbReference type="InterPro" id="IPR008030">
    <property type="entry name" value="NmrA-like"/>
</dbReference>
<keyword evidence="3" id="KW-0732">Signal</keyword>
<evidence type="ECO:0000256" key="1">
    <source>
        <dbReference type="ARBA" id="ARBA00022857"/>
    </source>
</evidence>
<dbReference type="SUPFAM" id="SSF51735">
    <property type="entry name" value="NAD(P)-binding Rossmann-fold domains"/>
    <property type="match status" value="1"/>
</dbReference>
<dbReference type="InterPro" id="IPR036291">
    <property type="entry name" value="NAD(P)-bd_dom_sf"/>
</dbReference>
<evidence type="ECO:0000313" key="5">
    <source>
        <dbReference type="EMBL" id="KIY61342.1"/>
    </source>
</evidence>
<evidence type="ECO:0000259" key="4">
    <source>
        <dbReference type="Pfam" id="PF05368"/>
    </source>
</evidence>